<dbReference type="CDD" id="cd00082">
    <property type="entry name" value="HisKA"/>
    <property type="match status" value="1"/>
</dbReference>
<sequence length="700" mass="80378">MKDKNGYRNKSLLAILFLCGLLLLSLSVGASDDQVAHETDSMRSVLSQSTDARVIIPVLLRLADLNEQKEESVVWLERCYREAVRIDSVPAIYVTLMKLLQYYYNENNRDSLLYWGTKIDSVSKQHNEYPDVLFDFKSYSCQTLLWARDYEMALNEAKNEYRLASELKHSYGLLRCTESLGLIYQAIRRDSDAIVAFQEGLDLNEKVNCPEMVKAETKVRLSSYQSECAIRVSPSEQTEEILAHYKKAIEEIAEVSERTGAVYKIGRDYWLLYCFYADFYIREHQPDKAKRALSEAAKYVGNNLTEDDYVLNTYLAAQAHYYKEIGDLPMAIKLIDKVFETECIIADLQFKADILQEEGKLKEALVLYDKLYGMVSERNKETFFRQINQLRTLHELNGQEEQKHEMKVNNDRMEQKQHLLLFFTVVAFLLLILIYILFRYYQRARRLKNELLVEKQNLLESQNNLKCEKVKAEEASRMKSAFVANMSHEIRTPLNAIVGFSGLLVDESSDPEERGEYASVVHNNTEQLLNLVNDVLDLSRMETGDLNFKFGDYSLQECCQSALDSIRHRVPEGVKLTFTPDTVPVILHTDTLRLQQILTNLLTNSTKFTSEGEINLSYKVDKEGKQVRIAVTDTGCGIPKEKQAAVFRRFEKLDDYKAGAGLGLSICTLIADRLGGVLSIDPDYEEGARFIFTHPYDMPS</sequence>
<reference evidence="11 12" key="1">
    <citation type="submission" date="2020-08" db="EMBL/GenBank/DDBJ databases">
        <title>Genomic Encyclopedia of Type Strains, Phase IV (KMG-IV): sequencing the most valuable type-strain genomes for metagenomic binning, comparative biology and taxonomic classification.</title>
        <authorList>
            <person name="Goeker M."/>
        </authorList>
    </citation>
    <scope>NUCLEOTIDE SEQUENCE [LARGE SCALE GENOMIC DNA]</scope>
    <source>
        <strain evidence="11 12">DSM 102983</strain>
    </source>
</reference>
<dbReference type="SUPFAM" id="SSF81901">
    <property type="entry name" value="HCP-like"/>
    <property type="match status" value="2"/>
</dbReference>
<dbReference type="PANTHER" id="PTHR43711">
    <property type="entry name" value="TWO-COMPONENT HISTIDINE KINASE"/>
    <property type="match status" value="1"/>
</dbReference>
<keyword evidence="4" id="KW-0808">Transferase</keyword>
<dbReference type="SMART" id="SM00388">
    <property type="entry name" value="HisKA"/>
    <property type="match status" value="1"/>
</dbReference>
<dbReference type="PANTHER" id="PTHR43711:SF26">
    <property type="entry name" value="SENSOR HISTIDINE KINASE RCSC"/>
    <property type="match status" value="1"/>
</dbReference>
<dbReference type="SMART" id="SM00387">
    <property type="entry name" value="HATPase_c"/>
    <property type="match status" value="1"/>
</dbReference>
<evidence type="ECO:0000256" key="1">
    <source>
        <dbReference type="ARBA" id="ARBA00000085"/>
    </source>
</evidence>
<keyword evidence="9" id="KW-0732">Signal</keyword>
<evidence type="ECO:0000313" key="11">
    <source>
        <dbReference type="EMBL" id="MBB4622853.1"/>
    </source>
</evidence>
<gene>
    <name evidence="11" type="ORF">GGQ57_002762</name>
</gene>
<evidence type="ECO:0000256" key="9">
    <source>
        <dbReference type="SAM" id="SignalP"/>
    </source>
</evidence>
<keyword evidence="8" id="KW-0812">Transmembrane</keyword>
<keyword evidence="12" id="KW-1185">Reference proteome</keyword>
<dbReference type="InterPro" id="IPR004358">
    <property type="entry name" value="Sig_transdc_His_kin-like_C"/>
</dbReference>
<dbReference type="Proteomes" id="UP000533637">
    <property type="component" value="Unassembled WGS sequence"/>
</dbReference>
<evidence type="ECO:0000256" key="7">
    <source>
        <dbReference type="SAM" id="Coils"/>
    </source>
</evidence>
<dbReference type="InterPro" id="IPR050736">
    <property type="entry name" value="Sensor_HK_Regulatory"/>
</dbReference>
<evidence type="ECO:0000256" key="5">
    <source>
        <dbReference type="ARBA" id="ARBA00022777"/>
    </source>
</evidence>
<evidence type="ECO:0000313" key="12">
    <source>
        <dbReference type="Proteomes" id="UP000533637"/>
    </source>
</evidence>
<dbReference type="InterPro" id="IPR011990">
    <property type="entry name" value="TPR-like_helical_dom_sf"/>
</dbReference>
<feature type="coiled-coil region" evidence="7">
    <location>
        <begin position="441"/>
        <end position="475"/>
    </location>
</feature>
<keyword evidence="5 11" id="KW-0418">Kinase</keyword>
<name>A0ABR6KNB5_9BACT</name>
<dbReference type="SUPFAM" id="SSF47384">
    <property type="entry name" value="Homodimeric domain of signal transducing histidine kinase"/>
    <property type="match status" value="1"/>
</dbReference>
<dbReference type="RefSeq" id="WP_122351709.1">
    <property type="nucleotide sequence ID" value="NZ_BMPB01000005.1"/>
</dbReference>
<feature type="domain" description="Histidine kinase" evidence="10">
    <location>
        <begin position="485"/>
        <end position="698"/>
    </location>
</feature>
<dbReference type="InterPro" id="IPR036890">
    <property type="entry name" value="HATPase_C_sf"/>
</dbReference>
<dbReference type="InterPro" id="IPR003594">
    <property type="entry name" value="HATPase_dom"/>
</dbReference>
<comment type="caution">
    <text evidence="11">The sequence shown here is derived from an EMBL/GenBank/DDBJ whole genome shotgun (WGS) entry which is preliminary data.</text>
</comment>
<comment type="catalytic activity">
    <reaction evidence="1">
        <text>ATP + protein L-histidine = ADP + protein N-phospho-L-histidine.</text>
        <dbReference type="EC" id="2.7.13.3"/>
    </reaction>
</comment>
<evidence type="ECO:0000256" key="4">
    <source>
        <dbReference type="ARBA" id="ARBA00022679"/>
    </source>
</evidence>
<evidence type="ECO:0000256" key="8">
    <source>
        <dbReference type="SAM" id="Phobius"/>
    </source>
</evidence>
<dbReference type="PRINTS" id="PR00344">
    <property type="entry name" value="BCTRLSENSOR"/>
</dbReference>
<dbReference type="Pfam" id="PF00512">
    <property type="entry name" value="HisKA"/>
    <property type="match status" value="1"/>
</dbReference>
<dbReference type="InterPro" id="IPR003661">
    <property type="entry name" value="HisK_dim/P_dom"/>
</dbReference>
<evidence type="ECO:0000259" key="10">
    <source>
        <dbReference type="PROSITE" id="PS50109"/>
    </source>
</evidence>
<feature type="signal peptide" evidence="9">
    <location>
        <begin position="1"/>
        <end position="30"/>
    </location>
</feature>
<dbReference type="SUPFAM" id="SSF55874">
    <property type="entry name" value="ATPase domain of HSP90 chaperone/DNA topoisomerase II/histidine kinase"/>
    <property type="match status" value="1"/>
</dbReference>
<evidence type="ECO:0000256" key="3">
    <source>
        <dbReference type="ARBA" id="ARBA00022553"/>
    </source>
</evidence>
<dbReference type="EMBL" id="JACHOC010000005">
    <property type="protein sequence ID" value="MBB4622853.1"/>
    <property type="molecule type" value="Genomic_DNA"/>
</dbReference>
<proteinExistence type="predicted"/>
<dbReference type="GO" id="GO:0016301">
    <property type="term" value="F:kinase activity"/>
    <property type="evidence" value="ECO:0007669"/>
    <property type="project" value="UniProtKB-KW"/>
</dbReference>
<evidence type="ECO:0000256" key="6">
    <source>
        <dbReference type="ARBA" id="ARBA00023012"/>
    </source>
</evidence>
<accession>A0ABR6KNB5</accession>
<keyword evidence="6" id="KW-0902">Two-component regulatory system</keyword>
<dbReference type="InterPro" id="IPR005467">
    <property type="entry name" value="His_kinase_dom"/>
</dbReference>
<keyword evidence="3" id="KW-0597">Phosphoprotein</keyword>
<keyword evidence="7" id="KW-0175">Coiled coil</keyword>
<keyword evidence="8" id="KW-0472">Membrane</keyword>
<evidence type="ECO:0000256" key="2">
    <source>
        <dbReference type="ARBA" id="ARBA00012438"/>
    </source>
</evidence>
<dbReference type="Pfam" id="PF02518">
    <property type="entry name" value="HATPase_c"/>
    <property type="match status" value="1"/>
</dbReference>
<dbReference type="Gene3D" id="1.10.287.130">
    <property type="match status" value="1"/>
</dbReference>
<feature type="chain" id="PRO_5045517723" description="histidine kinase" evidence="9">
    <location>
        <begin position="31"/>
        <end position="700"/>
    </location>
</feature>
<protein>
    <recommendedName>
        <fullName evidence="2">histidine kinase</fullName>
        <ecNumber evidence="2">2.7.13.3</ecNumber>
    </recommendedName>
</protein>
<dbReference type="Gene3D" id="3.30.565.10">
    <property type="entry name" value="Histidine kinase-like ATPase, C-terminal domain"/>
    <property type="match status" value="1"/>
</dbReference>
<dbReference type="EC" id="2.7.13.3" evidence="2"/>
<dbReference type="PROSITE" id="PS50109">
    <property type="entry name" value="HIS_KIN"/>
    <property type="match status" value="1"/>
</dbReference>
<organism evidence="11 12">
    <name type="scientific">Parabacteroides faecis</name>
    <dbReference type="NCBI Taxonomy" id="1217282"/>
    <lineage>
        <taxon>Bacteria</taxon>
        <taxon>Pseudomonadati</taxon>
        <taxon>Bacteroidota</taxon>
        <taxon>Bacteroidia</taxon>
        <taxon>Bacteroidales</taxon>
        <taxon>Tannerellaceae</taxon>
        <taxon>Parabacteroides</taxon>
    </lineage>
</organism>
<feature type="transmembrane region" description="Helical" evidence="8">
    <location>
        <begin position="419"/>
        <end position="438"/>
    </location>
</feature>
<dbReference type="InterPro" id="IPR036097">
    <property type="entry name" value="HisK_dim/P_sf"/>
</dbReference>
<dbReference type="Gene3D" id="1.25.40.10">
    <property type="entry name" value="Tetratricopeptide repeat domain"/>
    <property type="match status" value="1"/>
</dbReference>
<keyword evidence="8" id="KW-1133">Transmembrane helix</keyword>